<sequence>MVYKGFYHLFYQYNPKGAVWGNIVWAHSVSKDLVNWTPLDIAIYPSQPSDINGCWSGSATLLPGDKPVILYTGINQNNQQVQNLAYPKDLSDPYLKEWLKTPKNPLMAPTVANQINASSFRDPTTAWLGKDGHWRVLVGNKRDKTGKALLYRSRDFVNWVKAKHPLHSSKVTGMWECPDFYPVLKEGILGIDTSVDGDNVRHVLKASLDDYKHDYYLIGSYNASKDIFIPDKDFDKNIESVLRYDYGKYYASKTFFDYGNKRRVLLGWVNESSSVADDIKKGWSGIH</sequence>
<evidence type="ECO:0000256" key="2">
    <source>
        <dbReference type="ARBA" id="ARBA00022801"/>
    </source>
</evidence>
<gene>
    <name evidence="5" type="primary">BFRUCT1_3</name>
    <name evidence="5" type="ORF">PIB30_059701</name>
</gene>
<dbReference type="EMBL" id="JASCZI010151552">
    <property type="protein sequence ID" value="MED6173459.1"/>
    <property type="molecule type" value="Genomic_DNA"/>
</dbReference>
<dbReference type="PANTHER" id="PTHR31953">
    <property type="entry name" value="BETA-FRUCTOFURANOSIDASE, INSOLUBLE ISOENZYME CWINV1-RELATED"/>
    <property type="match status" value="1"/>
</dbReference>
<dbReference type="Pfam" id="PF00251">
    <property type="entry name" value="Glyco_hydro_32N"/>
    <property type="match status" value="1"/>
</dbReference>
<keyword evidence="3" id="KW-0326">Glycosidase</keyword>
<dbReference type="Proteomes" id="UP001341840">
    <property type="component" value="Unassembled WGS sequence"/>
</dbReference>
<dbReference type="CDD" id="cd18624">
    <property type="entry name" value="GH32_Fruct1-like"/>
    <property type="match status" value="1"/>
</dbReference>
<accession>A0ABU6VK41</accession>
<dbReference type="InterPro" id="IPR001362">
    <property type="entry name" value="Glyco_hydro_32"/>
</dbReference>
<dbReference type="InterPro" id="IPR023296">
    <property type="entry name" value="Glyco_hydro_beta-prop_sf"/>
</dbReference>
<reference evidence="5 6" key="1">
    <citation type="journal article" date="2023" name="Plants (Basel)">
        <title>Bridging the Gap: Combining Genomics and Transcriptomics Approaches to Understand Stylosanthes scabra, an Orphan Legume from the Brazilian Caatinga.</title>
        <authorList>
            <person name="Ferreira-Neto J.R.C."/>
            <person name="da Silva M.D."/>
            <person name="Binneck E."/>
            <person name="de Melo N.F."/>
            <person name="da Silva R.H."/>
            <person name="de Melo A.L.T.M."/>
            <person name="Pandolfi V."/>
            <person name="Bustamante F.O."/>
            <person name="Brasileiro-Vidal A.C."/>
            <person name="Benko-Iseppon A.M."/>
        </authorList>
    </citation>
    <scope>NUCLEOTIDE SEQUENCE [LARGE SCALE GENOMIC DNA]</scope>
    <source>
        <tissue evidence="5">Leaves</tissue>
    </source>
</reference>
<evidence type="ECO:0000313" key="6">
    <source>
        <dbReference type="Proteomes" id="UP001341840"/>
    </source>
</evidence>
<keyword evidence="2" id="KW-0378">Hydrolase</keyword>
<dbReference type="Gene3D" id="2.115.10.20">
    <property type="entry name" value="Glycosyl hydrolase domain, family 43"/>
    <property type="match status" value="1"/>
</dbReference>
<protein>
    <submittedName>
        <fullName evidence="5">Beta-fructofuranosidase, cell wall isozyme</fullName>
    </submittedName>
</protein>
<dbReference type="SMART" id="SM00640">
    <property type="entry name" value="Glyco_32"/>
    <property type="match status" value="1"/>
</dbReference>
<feature type="non-terminal residue" evidence="5">
    <location>
        <position position="287"/>
    </location>
</feature>
<comment type="caution">
    <text evidence="5">The sequence shown here is derived from an EMBL/GenBank/DDBJ whole genome shotgun (WGS) entry which is preliminary data.</text>
</comment>
<feature type="domain" description="Glycosyl hydrolase family 32 N-terminal" evidence="4">
    <location>
        <begin position="1"/>
        <end position="286"/>
    </location>
</feature>
<organism evidence="5 6">
    <name type="scientific">Stylosanthes scabra</name>
    <dbReference type="NCBI Taxonomy" id="79078"/>
    <lineage>
        <taxon>Eukaryota</taxon>
        <taxon>Viridiplantae</taxon>
        <taxon>Streptophyta</taxon>
        <taxon>Embryophyta</taxon>
        <taxon>Tracheophyta</taxon>
        <taxon>Spermatophyta</taxon>
        <taxon>Magnoliopsida</taxon>
        <taxon>eudicotyledons</taxon>
        <taxon>Gunneridae</taxon>
        <taxon>Pentapetalae</taxon>
        <taxon>rosids</taxon>
        <taxon>fabids</taxon>
        <taxon>Fabales</taxon>
        <taxon>Fabaceae</taxon>
        <taxon>Papilionoideae</taxon>
        <taxon>50 kb inversion clade</taxon>
        <taxon>dalbergioids sensu lato</taxon>
        <taxon>Dalbergieae</taxon>
        <taxon>Pterocarpus clade</taxon>
        <taxon>Stylosanthes</taxon>
    </lineage>
</organism>
<keyword evidence="6" id="KW-1185">Reference proteome</keyword>
<proteinExistence type="inferred from homology"/>
<evidence type="ECO:0000256" key="3">
    <source>
        <dbReference type="ARBA" id="ARBA00023295"/>
    </source>
</evidence>
<dbReference type="InterPro" id="IPR013148">
    <property type="entry name" value="Glyco_hydro_32_N"/>
</dbReference>
<name>A0ABU6VK41_9FABA</name>
<evidence type="ECO:0000259" key="4">
    <source>
        <dbReference type="Pfam" id="PF00251"/>
    </source>
</evidence>
<evidence type="ECO:0000256" key="1">
    <source>
        <dbReference type="ARBA" id="ARBA00009902"/>
    </source>
</evidence>
<evidence type="ECO:0000313" key="5">
    <source>
        <dbReference type="EMBL" id="MED6173459.1"/>
    </source>
</evidence>
<dbReference type="InterPro" id="IPR050551">
    <property type="entry name" value="Fructan_Metab_Enzymes"/>
</dbReference>
<comment type="similarity">
    <text evidence="1">Belongs to the glycosyl hydrolase 32 family.</text>
</comment>
<dbReference type="SUPFAM" id="SSF75005">
    <property type="entry name" value="Arabinanase/levansucrase/invertase"/>
    <property type="match status" value="1"/>
</dbReference>